<reference evidence="1" key="1">
    <citation type="submission" date="2021-01" db="EMBL/GenBank/DDBJ databases">
        <title>Whole genome shotgun sequence of Acrocarpospora phusangensis NBRC 108782.</title>
        <authorList>
            <person name="Komaki H."/>
            <person name="Tamura T."/>
        </authorList>
    </citation>
    <scope>NUCLEOTIDE SEQUENCE</scope>
    <source>
        <strain evidence="1">NBRC 108782</strain>
    </source>
</reference>
<keyword evidence="2" id="KW-1185">Reference proteome</keyword>
<dbReference type="AlphaFoldDB" id="A0A919QB89"/>
<organism evidence="1 2">
    <name type="scientific">Acrocarpospora phusangensis</name>
    <dbReference type="NCBI Taxonomy" id="1070424"/>
    <lineage>
        <taxon>Bacteria</taxon>
        <taxon>Bacillati</taxon>
        <taxon>Actinomycetota</taxon>
        <taxon>Actinomycetes</taxon>
        <taxon>Streptosporangiales</taxon>
        <taxon>Streptosporangiaceae</taxon>
        <taxon>Acrocarpospora</taxon>
    </lineage>
</organism>
<proteinExistence type="predicted"/>
<comment type="caution">
    <text evidence="1">The sequence shown here is derived from an EMBL/GenBank/DDBJ whole genome shotgun (WGS) entry which is preliminary data.</text>
</comment>
<dbReference type="EMBL" id="BOOA01000022">
    <property type="protein sequence ID" value="GIH24846.1"/>
    <property type="molecule type" value="Genomic_DNA"/>
</dbReference>
<protein>
    <submittedName>
        <fullName evidence="1">Uncharacterized protein</fullName>
    </submittedName>
</protein>
<evidence type="ECO:0000313" key="1">
    <source>
        <dbReference type="EMBL" id="GIH24846.1"/>
    </source>
</evidence>
<name>A0A919QB89_9ACTN</name>
<sequence>MRLRRALRVRIDARYVTKADHLRDIRDTLWEVQMLRREVVAMRRELDRLRDLKAI</sequence>
<dbReference type="Proteomes" id="UP000640052">
    <property type="component" value="Unassembled WGS sequence"/>
</dbReference>
<evidence type="ECO:0000313" key="2">
    <source>
        <dbReference type="Proteomes" id="UP000640052"/>
    </source>
</evidence>
<accession>A0A919QB89</accession>
<dbReference type="RefSeq" id="WP_204041581.1">
    <property type="nucleotide sequence ID" value="NZ_BOOA01000022.1"/>
</dbReference>
<gene>
    <name evidence="1" type="ORF">Aph01nite_31560</name>
</gene>